<evidence type="ECO:0000256" key="9">
    <source>
        <dbReference type="PROSITE-ProRule" id="PRU10141"/>
    </source>
</evidence>
<comment type="catalytic activity">
    <reaction evidence="7">
        <text>L-threonyl-[protein] + ATP = O-phospho-L-threonyl-[protein] + ADP + H(+)</text>
        <dbReference type="Rhea" id="RHEA:46608"/>
        <dbReference type="Rhea" id="RHEA-COMP:11060"/>
        <dbReference type="Rhea" id="RHEA-COMP:11605"/>
        <dbReference type="ChEBI" id="CHEBI:15378"/>
        <dbReference type="ChEBI" id="CHEBI:30013"/>
        <dbReference type="ChEBI" id="CHEBI:30616"/>
        <dbReference type="ChEBI" id="CHEBI:61977"/>
        <dbReference type="ChEBI" id="CHEBI:456216"/>
        <dbReference type="EC" id="2.7.11.1"/>
    </reaction>
</comment>
<dbReference type="Proteomes" id="UP001367676">
    <property type="component" value="Unassembled WGS sequence"/>
</dbReference>
<evidence type="ECO:0000256" key="7">
    <source>
        <dbReference type="ARBA" id="ARBA00047899"/>
    </source>
</evidence>
<dbReference type="PANTHER" id="PTHR22983:SF6">
    <property type="entry name" value="SERINE_THREONINE-PROTEIN KINASE 36"/>
    <property type="match status" value="1"/>
</dbReference>
<evidence type="ECO:0000313" key="12">
    <source>
        <dbReference type="Proteomes" id="UP001367676"/>
    </source>
</evidence>
<dbReference type="AlphaFoldDB" id="A0AAN9Y3V5"/>
<comment type="caution">
    <text evidence="11">The sequence shown here is derived from an EMBL/GenBank/DDBJ whole genome shotgun (WGS) entry which is preliminary data.</text>
</comment>
<dbReference type="GO" id="GO:0005524">
    <property type="term" value="F:ATP binding"/>
    <property type="evidence" value="ECO:0007669"/>
    <property type="project" value="UniProtKB-UniRule"/>
</dbReference>
<keyword evidence="2" id="KW-0723">Serine/threonine-protein kinase</keyword>
<feature type="domain" description="Protein kinase" evidence="10">
    <location>
        <begin position="4"/>
        <end position="254"/>
    </location>
</feature>
<protein>
    <recommendedName>
        <fullName evidence="1">non-specific serine/threonine protein kinase</fullName>
        <ecNumber evidence="1">2.7.11.1</ecNumber>
    </recommendedName>
</protein>
<dbReference type="PROSITE" id="PS50011">
    <property type="entry name" value="PROTEIN_KINASE_DOM"/>
    <property type="match status" value="1"/>
</dbReference>
<gene>
    <name evidence="11" type="ORF">V9T40_002524</name>
</gene>
<comment type="catalytic activity">
    <reaction evidence="8">
        <text>L-seryl-[protein] + ATP = O-phospho-L-seryl-[protein] + ADP + H(+)</text>
        <dbReference type="Rhea" id="RHEA:17989"/>
        <dbReference type="Rhea" id="RHEA-COMP:9863"/>
        <dbReference type="Rhea" id="RHEA-COMP:11604"/>
        <dbReference type="ChEBI" id="CHEBI:15378"/>
        <dbReference type="ChEBI" id="CHEBI:29999"/>
        <dbReference type="ChEBI" id="CHEBI:30616"/>
        <dbReference type="ChEBI" id="CHEBI:83421"/>
        <dbReference type="ChEBI" id="CHEBI:456216"/>
        <dbReference type="EC" id="2.7.11.1"/>
    </reaction>
</comment>
<evidence type="ECO:0000256" key="1">
    <source>
        <dbReference type="ARBA" id="ARBA00012513"/>
    </source>
</evidence>
<dbReference type="PANTHER" id="PTHR22983">
    <property type="entry name" value="PROTEIN KINASE RELATED"/>
    <property type="match status" value="1"/>
</dbReference>
<dbReference type="InterPro" id="IPR000719">
    <property type="entry name" value="Prot_kinase_dom"/>
</dbReference>
<dbReference type="FunFam" id="3.30.200.20:FF:000042">
    <property type="entry name" value="Aurora kinase A"/>
    <property type="match status" value="1"/>
</dbReference>
<dbReference type="InterPro" id="IPR017441">
    <property type="entry name" value="Protein_kinase_ATP_BS"/>
</dbReference>
<dbReference type="Gene3D" id="1.10.510.10">
    <property type="entry name" value="Transferase(Phosphotransferase) domain 1"/>
    <property type="match status" value="1"/>
</dbReference>
<name>A0AAN9Y3V5_9HEMI</name>
<dbReference type="GO" id="GO:0005737">
    <property type="term" value="C:cytoplasm"/>
    <property type="evidence" value="ECO:0007669"/>
    <property type="project" value="UniProtKB-ARBA"/>
</dbReference>
<proteinExistence type="predicted"/>
<dbReference type="GO" id="GO:0007224">
    <property type="term" value="P:smoothened signaling pathway"/>
    <property type="evidence" value="ECO:0007669"/>
    <property type="project" value="TreeGrafter"/>
</dbReference>
<evidence type="ECO:0000256" key="2">
    <source>
        <dbReference type="ARBA" id="ARBA00022527"/>
    </source>
</evidence>
<dbReference type="SMART" id="SM00220">
    <property type="entry name" value="S_TKc"/>
    <property type="match status" value="1"/>
</dbReference>
<feature type="binding site" evidence="9">
    <location>
        <position position="37"/>
    </location>
    <ligand>
        <name>ATP</name>
        <dbReference type="ChEBI" id="CHEBI:30616"/>
    </ligand>
</feature>
<dbReference type="Pfam" id="PF00069">
    <property type="entry name" value="Pkinase"/>
    <property type="match status" value="1"/>
</dbReference>
<evidence type="ECO:0000256" key="3">
    <source>
        <dbReference type="ARBA" id="ARBA00022679"/>
    </source>
</evidence>
<evidence type="ECO:0000259" key="10">
    <source>
        <dbReference type="PROSITE" id="PS50011"/>
    </source>
</evidence>
<evidence type="ECO:0000313" key="11">
    <source>
        <dbReference type="EMBL" id="KAK7590911.1"/>
    </source>
</evidence>
<keyword evidence="5" id="KW-0418">Kinase</keyword>
<keyword evidence="3" id="KW-0808">Transferase</keyword>
<dbReference type="EMBL" id="JBBCAQ010000022">
    <property type="protein sequence ID" value="KAK7590911.1"/>
    <property type="molecule type" value="Genomic_DNA"/>
</dbReference>
<dbReference type="EC" id="2.7.11.1" evidence="1"/>
<keyword evidence="6 9" id="KW-0067">ATP-binding</keyword>
<keyword evidence="4 9" id="KW-0547">Nucleotide-binding</keyword>
<evidence type="ECO:0000256" key="4">
    <source>
        <dbReference type="ARBA" id="ARBA00022741"/>
    </source>
</evidence>
<organism evidence="11 12">
    <name type="scientific">Parthenolecanium corni</name>
    <dbReference type="NCBI Taxonomy" id="536013"/>
    <lineage>
        <taxon>Eukaryota</taxon>
        <taxon>Metazoa</taxon>
        <taxon>Ecdysozoa</taxon>
        <taxon>Arthropoda</taxon>
        <taxon>Hexapoda</taxon>
        <taxon>Insecta</taxon>
        <taxon>Pterygota</taxon>
        <taxon>Neoptera</taxon>
        <taxon>Paraneoptera</taxon>
        <taxon>Hemiptera</taxon>
        <taxon>Sternorrhyncha</taxon>
        <taxon>Coccoidea</taxon>
        <taxon>Coccidae</taxon>
        <taxon>Parthenolecanium</taxon>
    </lineage>
</organism>
<reference evidence="11 12" key="1">
    <citation type="submission" date="2024-03" db="EMBL/GenBank/DDBJ databases">
        <title>Adaptation during the transition from Ophiocordyceps entomopathogen to insect associate is accompanied by gene loss and intensified selection.</title>
        <authorList>
            <person name="Ward C.M."/>
            <person name="Onetto C.A."/>
            <person name="Borneman A.R."/>
        </authorList>
    </citation>
    <scope>NUCLEOTIDE SEQUENCE [LARGE SCALE GENOMIC DNA]</scope>
    <source>
        <strain evidence="11">AWRI1</strain>
        <tissue evidence="11">Single Adult Female</tissue>
    </source>
</reference>
<evidence type="ECO:0000256" key="6">
    <source>
        <dbReference type="ARBA" id="ARBA00022840"/>
    </source>
</evidence>
<sequence length="544" mass="62254">MNSYEIRELIGEGSFGKVYKARIRSSDNFVAYKVICKAGRHHSEVQALRKECEIQKNLQHPNIIRMLDSFETNEALVVITEFAVKDLCQILKEEGVLSETRAKKISKDLVSALHYLHSNRILHRDLKPSNVLLDSHNSAKLCDFGFAKVLGNDNALLTSIKGTPLYMAPELMNESPYDHNADLWSLGCITYQIVTGHPPYTTSSILHLIKMIKSDPVKWPRYLSNSCLSFLKGLLQKNPICRLSWPYLLYHPFINFETSFNSPGRLNEINSCFPSPNSQVISSSPFPQSNITWNQYHNKEEVPDAVQITKVPIIGKSSNFREEKCSTDPKDIHLCSKKCENDPEDIELSVQKEEWLEFLRQTIHNVMLGDVDVLLEKHSLKLIMNAFNTCYKCPVVVTTVARLLSLPFIAETVSENNMKEIKQTFAQCEIMKDLLAVIKYIALEKVQNKRIDTCHEAALQQLLLLVRYLVFTDSTLLEKFFIACISSSFFSIIKNYLLIRTKSDPLSVVKYIIAIFLRLYVTIPESRLYIFTAFEDCIDGELEF</sequence>
<evidence type="ECO:0000256" key="8">
    <source>
        <dbReference type="ARBA" id="ARBA00048679"/>
    </source>
</evidence>
<dbReference type="PROSITE" id="PS00107">
    <property type="entry name" value="PROTEIN_KINASE_ATP"/>
    <property type="match status" value="1"/>
</dbReference>
<accession>A0AAN9Y3V5</accession>
<dbReference type="InterPro" id="IPR011009">
    <property type="entry name" value="Kinase-like_dom_sf"/>
</dbReference>
<evidence type="ECO:0000256" key="5">
    <source>
        <dbReference type="ARBA" id="ARBA00022777"/>
    </source>
</evidence>
<keyword evidence="12" id="KW-1185">Reference proteome</keyword>
<dbReference type="SUPFAM" id="SSF56112">
    <property type="entry name" value="Protein kinase-like (PK-like)"/>
    <property type="match status" value="1"/>
</dbReference>
<dbReference type="FunFam" id="1.10.510.10:FF:000571">
    <property type="entry name" value="Maternal embryonic leucine zipper kinase"/>
    <property type="match status" value="1"/>
</dbReference>
<dbReference type="InterPro" id="IPR008271">
    <property type="entry name" value="Ser/Thr_kinase_AS"/>
</dbReference>
<dbReference type="GO" id="GO:0004674">
    <property type="term" value="F:protein serine/threonine kinase activity"/>
    <property type="evidence" value="ECO:0007669"/>
    <property type="project" value="UniProtKB-KW"/>
</dbReference>
<dbReference type="PROSITE" id="PS00108">
    <property type="entry name" value="PROTEIN_KINASE_ST"/>
    <property type="match status" value="1"/>
</dbReference>